<dbReference type="GO" id="GO:0046872">
    <property type="term" value="F:metal ion binding"/>
    <property type="evidence" value="ECO:0007669"/>
    <property type="project" value="UniProtKB-KW"/>
</dbReference>
<dbReference type="SUPFAM" id="SSF158745">
    <property type="entry name" value="LanC-like"/>
    <property type="match status" value="1"/>
</dbReference>
<accession>A0A7J6M916</accession>
<feature type="region of interest" description="Disordered" evidence="2">
    <location>
        <begin position="1"/>
        <end position="39"/>
    </location>
</feature>
<organism evidence="3 5">
    <name type="scientific">Perkinsus olseni</name>
    <name type="common">Perkinsus atlanticus</name>
    <dbReference type="NCBI Taxonomy" id="32597"/>
    <lineage>
        <taxon>Eukaryota</taxon>
        <taxon>Sar</taxon>
        <taxon>Alveolata</taxon>
        <taxon>Perkinsozoa</taxon>
        <taxon>Perkinsea</taxon>
        <taxon>Perkinsida</taxon>
        <taxon>Perkinsidae</taxon>
        <taxon>Perkinsus</taxon>
    </lineage>
</organism>
<dbReference type="Pfam" id="PF05147">
    <property type="entry name" value="LANC_like"/>
    <property type="match status" value="1"/>
</dbReference>
<evidence type="ECO:0000256" key="1">
    <source>
        <dbReference type="PIRSR" id="PIRSR607822-1"/>
    </source>
</evidence>
<feature type="compositionally biased region" description="Basic and acidic residues" evidence="2">
    <location>
        <begin position="1"/>
        <end position="10"/>
    </location>
</feature>
<dbReference type="GO" id="GO:0005886">
    <property type="term" value="C:plasma membrane"/>
    <property type="evidence" value="ECO:0007669"/>
    <property type="project" value="TreeGrafter"/>
</dbReference>
<dbReference type="CDD" id="cd04794">
    <property type="entry name" value="euk_LANCL"/>
    <property type="match status" value="1"/>
</dbReference>
<evidence type="ECO:0000313" key="5">
    <source>
        <dbReference type="Proteomes" id="UP000570595"/>
    </source>
</evidence>
<gene>
    <name evidence="3" type="primary">LANCL2</name>
    <name evidence="4" type="ORF">FOL46_008237</name>
    <name evidence="3" type="ORF">FOZ61_007195</name>
</gene>
<keyword evidence="1" id="KW-0479">Metal-binding</keyword>
<dbReference type="Gene3D" id="1.50.10.10">
    <property type="match status" value="1"/>
</dbReference>
<feature type="binding site" evidence="1">
    <location>
        <position position="444"/>
    </location>
    <ligand>
        <name>Zn(2+)</name>
        <dbReference type="ChEBI" id="CHEBI:29105"/>
    </ligand>
</feature>
<evidence type="ECO:0000313" key="6">
    <source>
        <dbReference type="Proteomes" id="UP000572268"/>
    </source>
</evidence>
<dbReference type="Proteomes" id="UP000572268">
    <property type="component" value="Unassembled WGS sequence"/>
</dbReference>
<dbReference type="PRINTS" id="PR01950">
    <property type="entry name" value="LANCSUPER"/>
</dbReference>
<evidence type="ECO:0000256" key="2">
    <source>
        <dbReference type="SAM" id="MobiDB-lite"/>
    </source>
</evidence>
<dbReference type="AlphaFoldDB" id="A0A7J6M916"/>
<dbReference type="InterPro" id="IPR007822">
    <property type="entry name" value="LANC-like"/>
</dbReference>
<dbReference type="SMART" id="SM01260">
    <property type="entry name" value="LANC_like"/>
    <property type="match status" value="1"/>
</dbReference>
<feature type="binding site" evidence="1">
    <location>
        <position position="502"/>
    </location>
    <ligand>
        <name>Zn(2+)</name>
        <dbReference type="ChEBI" id="CHEBI:29105"/>
    </ligand>
</feature>
<feature type="region of interest" description="Disordered" evidence="2">
    <location>
        <begin position="85"/>
        <end position="137"/>
    </location>
</feature>
<dbReference type="PANTHER" id="PTHR12736">
    <property type="entry name" value="LANC-LIKE PROTEIN"/>
    <property type="match status" value="1"/>
</dbReference>
<feature type="compositionally biased region" description="Acidic residues" evidence="2">
    <location>
        <begin position="18"/>
        <end position="36"/>
    </location>
</feature>
<reference evidence="5 6" key="1">
    <citation type="submission" date="2020-04" db="EMBL/GenBank/DDBJ databases">
        <title>Perkinsus olseni comparative genomics.</title>
        <authorList>
            <person name="Bogema D.R."/>
        </authorList>
    </citation>
    <scope>NUCLEOTIDE SEQUENCE [LARGE SCALE GENOMIC DNA]</scope>
    <source>
        <strain evidence="3">ATCC PRA-179</strain>
        <strain evidence="4">ATCC PRA-31</strain>
    </source>
</reference>
<feature type="compositionally biased region" description="Polar residues" evidence="2">
    <location>
        <begin position="128"/>
        <end position="137"/>
    </location>
</feature>
<proteinExistence type="predicted"/>
<name>A0A7J6M916_PEROL</name>
<sequence length="583" mass="64419">MSSDESHGPKTIEFCPSSDEDDDDPMADTPPEDEEDPLRAQWMKAVDTAKHGMRTERMGLGCTVEMIREMRKDANMRAKLRAKLTGKRRNDDDDDEDDAVEASRAESDDSDDEGRAAIGRKHTKVPAGQTTPSTESIDNLAGLTKSQKKRLKKKQKLQRNISSWITVIDTVKDVIPFLRMTSRPPYSISSNGRYYINRDLPELVTDSDLSNALKALLGTLRANASDPGSIYVGSLGCLLTELALEHYGLHEFAARDWSAIIRHSRAPQLSSHRVTLLEGPGVAHRALLVVAGDHGAPLRELLDFSRTVHELPLSECEVLYGRAGYLSALLWITDFAQLSETSRADVGRGCRGVVRDMVDDAHWRGDHYHWEWHDRPYLGAAHGSAGIVYTICQYIRHFDPEDGPQLLERLIATVSWVLANCRCSNGNIESSVGSRSGGKLVHWCHGATGWIPALIQLSGAIAQLKPRDHETLLSRIREILCSLGEVVYERGLLAEKGAGLCHGVGGSSMALVALYSYTGDRAWLRKARQFALFAGRYGQWLSESFADRPYSLYEGLAGAVAAIEATLAATRGQDYVTRMFPGF</sequence>
<evidence type="ECO:0000313" key="3">
    <source>
        <dbReference type="EMBL" id="KAF4668063.1"/>
    </source>
</evidence>
<dbReference type="InterPro" id="IPR012341">
    <property type="entry name" value="6hp_glycosidase-like_sf"/>
</dbReference>
<dbReference type="OrthoDB" id="10257263at2759"/>
<dbReference type="PANTHER" id="PTHR12736:SF7">
    <property type="entry name" value="LANC-LIKE PROTEIN 3"/>
    <property type="match status" value="1"/>
</dbReference>
<feature type="binding site" evidence="1">
    <location>
        <position position="501"/>
    </location>
    <ligand>
        <name>Zn(2+)</name>
        <dbReference type="ChEBI" id="CHEBI:29105"/>
    </ligand>
</feature>
<dbReference type="GO" id="GO:0031179">
    <property type="term" value="P:peptide modification"/>
    <property type="evidence" value="ECO:0007669"/>
    <property type="project" value="InterPro"/>
</dbReference>
<evidence type="ECO:0000313" key="4">
    <source>
        <dbReference type="EMBL" id="KAF4672887.1"/>
    </source>
</evidence>
<dbReference type="Proteomes" id="UP000570595">
    <property type="component" value="Unassembled WGS sequence"/>
</dbReference>
<keyword evidence="1" id="KW-0862">Zinc</keyword>
<dbReference type="GO" id="GO:0005975">
    <property type="term" value="P:carbohydrate metabolic process"/>
    <property type="evidence" value="ECO:0007669"/>
    <property type="project" value="InterPro"/>
</dbReference>
<dbReference type="EMBL" id="JABAHT010000043">
    <property type="protein sequence ID" value="KAF4668063.1"/>
    <property type="molecule type" value="Genomic_DNA"/>
</dbReference>
<protein>
    <submittedName>
        <fullName evidence="3">LanC-like protein 2</fullName>
    </submittedName>
</protein>
<comment type="caution">
    <text evidence="3">The sequence shown here is derived from an EMBL/GenBank/DDBJ whole genome shotgun (WGS) entry which is preliminary data.</text>
</comment>
<dbReference type="EMBL" id="JABANN010000064">
    <property type="protein sequence ID" value="KAF4672887.1"/>
    <property type="molecule type" value="Genomic_DNA"/>
</dbReference>